<keyword evidence="2" id="KW-1133">Transmembrane helix</keyword>
<dbReference type="OrthoDB" id="2444659at2759"/>
<feature type="compositionally biased region" description="Low complexity" evidence="1">
    <location>
        <begin position="363"/>
        <end position="373"/>
    </location>
</feature>
<keyword evidence="2" id="KW-0812">Transmembrane</keyword>
<feature type="compositionally biased region" description="Low complexity" evidence="1">
    <location>
        <begin position="556"/>
        <end position="572"/>
    </location>
</feature>
<evidence type="ECO:0000313" key="4">
    <source>
        <dbReference type="Proteomes" id="UP000748756"/>
    </source>
</evidence>
<proteinExistence type="predicted"/>
<feature type="transmembrane region" description="Helical" evidence="2">
    <location>
        <begin position="377"/>
        <end position="398"/>
    </location>
</feature>
<organism evidence="3 4">
    <name type="scientific">Linnemannia schmuckeri</name>
    <dbReference type="NCBI Taxonomy" id="64567"/>
    <lineage>
        <taxon>Eukaryota</taxon>
        <taxon>Fungi</taxon>
        <taxon>Fungi incertae sedis</taxon>
        <taxon>Mucoromycota</taxon>
        <taxon>Mortierellomycotina</taxon>
        <taxon>Mortierellomycetes</taxon>
        <taxon>Mortierellales</taxon>
        <taxon>Mortierellaceae</taxon>
        <taxon>Linnemannia</taxon>
    </lineage>
</organism>
<name>A0A9P5S571_9FUNG</name>
<dbReference type="EMBL" id="JAAAUQ010000171">
    <property type="protein sequence ID" value="KAF9153496.1"/>
    <property type="molecule type" value="Genomic_DNA"/>
</dbReference>
<dbReference type="AlphaFoldDB" id="A0A9P5S571"/>
<feature type="compositionally biased region" description="Polar residues" evidence="1">
    <location>
        <begin position="542"/>
        <end position="553"/>
    </location>
</feature>
<dbReference type="Proteomes" id="UP000748756">
    <property type="component" value="Unassembled WGS sequence"/>
</dbReference>
<sequence length="608" mass="64950">MGVLDIICLTADPASTTFYGFAYADIYDCNYYGGCLNNVLVKSQANPVSGKNITWSLVSRIDSRNMTGIAKSVYSASFSCSVSAQGVFTMFGWTLNSGRNGPETAYGIRYDPTGTMDTKYNFQGSGAWINMTIDRAYNWTESDAQHKLGYVNNGVTTELVHSVLSKDGSKIYLAKVDEATKTLTAAGNWALNATIHGAVREMVIGNNHLYTFGGVRVLDASAYLTGFPLATINPTTPVGKIYNTSEVFGSRYAQATYLYVYQNTLTLILAQYSGDTRGTIYKINDPDNANSTGPPIANFTNDVTNMDYFVPLGDGTSSTTFALMKRFNSMYVFGNDNGFRYTHEIKVNISDPVGINPNPKKPSTGSSSQNDDSSSTGAIIGAIFGLGVVVGLIFLFIWRSSRTKTANATTSAADKPLPPFPPLNNNYAYPQQPGQNGGPSYYYPAGQHPASSYPLNQDTLTTFLPMAPITSVPQQYQSMQEQMQTLRFSSHPRPSFVTTAYGGEPESTNTVSTTTSGPILGAAAGPSTAAWQPTPFVPPVRLTSSQGTSTPSAGDSPAVATAFSSATAQSSQDPQPIVSQSSVDSPTSSTFTPLSSPPSVPHSTRPSP</sequence>
<gene>
    <name evidence="3" type="ORF">BG015_003276</name>
</gene>
<feature type="region of interest" description="Disordered" evidence="1">
    <location>
        <begin position="500"/>
        <end position="608"/>
    </location>
</feature>
<comment type="caution">
    <text evidence="3">The sequence shown here is derived from an EMBL/GenBank/DDBJ whole genome shotgun (WGS) entry which is preliminary data.</text>
</comment>
<evidence type="ECO:0000313" key="3">
    <source>
        <dbReference type="EMBL" id="KAF9153496.1"/>
    </source>
</evidence>
<feature type="compositionally biased region" description="Polar residues" evidence="1">
    <location>
        <begin position="506"/>
        <end position="517"/>
    </location>
</feature>
<reference evidence="3" key="1">
    <citation type="journal article" date="2020" name="Fungal Divers.">
        <title>Resolving the Mortierellaceae phylogeny through synthesis of multi-gene phylogenetics and phylogenomics.</title>
        <authorList>
            <person name="Vandepol N."/>
            <person name="Liber J."/>
            <person name="Desiro A."/>
            <person name="Na H."/>
            <person name="Kennedy M."/>
            <person name="Barry K."/>
            <person name="Grigoriev I.V."/>
            <person name="Miller A.N."/>
            <person name="O'Donnell K."/>
            <person name="Stajich J.E."/>
            <person name="Bonito G."/>
        </authorList>
    </citation>
    <scope>NUCLEOTIDE SEQUENCE</scope>
    <source>
        <strain evidence="3">NRRL 6426</strain>
    </source>
</reference>
<accession>A0A9P5S571</accession>
<keyword evidence="4" id="KW-1185">Reference proteome</keyword>
<evidence type="ECO:0000256" key="1">
    <source>
        <dbReference type="SAM" id="MobiDB-lite"/>
    </source>
</evidence>
<feature type="region of interest" description="Disordered" evidence="1">
    <location>
        <begin position="350"/>
        <end position="373"/>
    </location>
</feature>
<protein>
    <recommendedName>
        <fullName evidence="5">Transmembrane protein</fullName>
    </recommendedName>
</protein>
<evidence type="ECO:0008006" key="5">
    <source>
        <dbReference type="Google" id="ProtNLM"/>
    </source>
</evidence>
<feature type="compositionally biased region" description="Low complexity" evidence="1">
    <location>
        <begin position="579"/>
        <end position="594"/>
    </location>
</feature>
<evidence type="ECO:0000256" key="2">
    <source>
        <dbReference type="SAM" id="Phobius"/>
    </source>
</evidence>
<keyword evidence="2" id="KW-0472">Membrane</keyword>